<protein>
    <submittedName>
        <fullName evidence="2">Uncharacterized protein</fullName>
    </submittedName>
</protein>
<sequence>MRLPSKKVFYTTISIATLTSLAVWFIGLRQEWSIFKESLISLTILSTAFLSFITVGLYEGVKLRNDMSNLMDYIKRGPFPESFADVGLDLPDVNLDAGEGCGGVIIALLLWLIAAVVAIFLLWCFAAIAWGVLLVFVSMLYWVFFRSLRLVFRHSSMCKGRFSVSLCYGLVYTLLYNFWIYGIILTAHYLR</sequence>
<proteinExistence type="predicted"/>
<feature type="transmembrane region" description="Helical" evidence="1">
    <location>
        <begin position="166"/>
        <end position="190"/>
    </location>
</feature>
<organism evidence="2 3">
    <name type="scientific">Hymenobacter volaticus</name>
    <dbReference type="NCBI Taxonomy" id="2932254"/>
    <lineage>
        <taxon>Bacteria</taxon>
        <taxon>Pseudomonadati</taxon>
        <taxon>Bacteroidota</taxon>
        <taxon>Cytophagia</taxon>
        <taxon>Cytophagales</taxon>
        <taxon>Hymenobacteraceae</taxon>
        <taxon>Hymenobacter</taxon>
    </lineage>
</organism>
<name>A0ABY4G8K0_9BACT</name>
<evidence type="ECO:0000313" key="3">
    <source>
        <dbReference type="Proteomes" id="UP000830401"/>
    </source>
</evidence>
<feature type="transmembrane region" description="Helical" evidence="1">
    <location>
        <begin position="127"/>
        <end position="145"/>
    </location>
</feature>
<keyword evidence="3" id="KW-1185">Reference proteome</keyword>
<evidence type="ECO:0000313" key="2">
    <source>
        <dbReference type="EMBL" id="UOQ66904.1"/>
    </source>
</evidence>
<evidence type="ECO:0000256" key="1">
    <source>
        <dbReference type="SAM" id="Phobius"/>
    </source>
</evidence>
<feature type="transmembrane region" description="Helical" evidence="1">
    <location>
        <begin position="7"/>
        <end position="27"/>
    </location>
</feature>
<keyword evidence="1" id="KW-1133">Transmembrane helix</keyword>
<dbReference type="RefSeq" id="WP_245121575.1">
    <property type="nucleotide sequence ID" value="NZ_CP095061.1"/>
</dbReference>
<gene>
    <name evidence="2" type="ORF">MUN86_03025</name>
</gene>
<dbReference type="EMBL" id="CP095061">
    <property type="protein sequence ID" value="UOQ66904.1"/>
    <property type="molecule type" value="Genomic_DNA"/>
</dbReference>
<dbReference type="Proteomes" id="UP000830401">
    <property type="component" value="Chromosome"/>
</dbReference>
<keyword evidence="1" id="KW-0472">Membrane</keyword>
<keyword evidence="1" id="KW-0812">Transmembrane</keyword>
<reference evidence="2" key="1">
    <citation type="submission" date="2022-04" db="EMBL/GenBank/DDBJ databases">
        <title>Hymenobacter sp. isolated from the air.</title>
        <authorList>
            <person name="Won M."/>
            <person name="Lee C.-M."/>
            <person name="Woen H.-Y."/>
            <person name="Kwon S.-W."/>
        </authorList>
    </citation>
    <scope>NUCLEOTIDE SEQUENCE</scope>
    <source>
        <strain evidence="2">5420S-77</strain>
    </source>
</reference>
<feature type="transmembrane region" description="Helical" evidence="1">
    <location>
        <begin position="39"/>
        <end position="58"/>
    </location>
</feature>
<accession>A0ABY4G8K0</accession>
<feature type="transmembrane region" description="Helical" evidence="1">
    <location>
        <begin position="100"/>
        <end position="121"/>
    </location>
</feature>